<dbReference type="RefSeq" id="WP_113863831.1">
    <property type="nucleotide sequence ID" value="NZ_QNRO01000023.1"/>
</dbReference>
<comment type="subcellular location">
    <subcellularLocation>
        <location evidence="9">Cytoplasm</location>
    </subcellularLocation>
</comment>
<name>A0A366GG66_9GAMM</name>
<keyword evidence="6 9" id="KW-0067">ATP-binding</keyword>
<evidence type="ECO:0000313" key="12">
    <source>
        <dbReference type="Proteomes" id="UP000252995"/>
    </source>
</evidence>
<dbReference type="Gene3D" id="3.40.50.11040">
    <property type="match status" value="1"/>
</dbReference>
<dbReference type="SUPFAM" id="SSF55729">
    <property type="entry name" value="Acyl-CoA N-acyltransferases (Nat)"/>
    <property type="match status" value="1"/>
</dbReference>
<sequence>MPPAAGDKAPSHETWRRLAEHLGARGERRLVLVEGDRDSALTWLRQLLPHLRPSPGIWTGPGDDNPSADLTSVPPAKARNWLGRELSVVVWDGWQGNPPDGLAAIAGTLKAGSLLFWLMPPLADWDRFADPDYRRTGLDSSEHHPFARRMATILGSDSDVIRVDARDPGRTRMPTLPMPATSFSVATTADQQRLIDQLMHFGQGRRRRPLVVTADRGRGKSAALGIAAARLLRQGRERVLVTAPSRESVDTLFHHARQTLGKDLATDDGNSLLTRAGAELRFLPVHELLTQRPAAEVVLVDEAAAIPPQVLEGILLGWPRVAFCSTVHGYEGAGRGFAIRFRSVLDRETPHWQSANLTRPVRWATGDPLEALASNLFLLSASGMASDDARVPARDIRIDRWCPADAPEPELAEAFGLLVDAHYRTTPADLRQWLDDPSVISWCAWHEGRIVGVLWGAIEGGLDEELAQKVTRGQRRIRGHLLAQSLASHSGFPEAATQKTLRVVRVAVASPARRSGVGKRLVAMAREWVAEQELDTLGTSFGGSPELLAFWQSCGMNVVRVGFQRENTSGEYPLQMLTGSSPQGVELVDRLRGRLARHWLTLVPRHWCGMPAELLAAISDDLPAPRVLGDDDLRDLDNFAHGHRGFDLCLPVLRELGQVPGVMNWLRTRQDLALWTAAVLQGRSWAELQAAGLCRGQRDGEDRLRVVVRQLQENGLEM</sequence>
<dbReference type="InterPro" id="IPR024914">
    <property type="entry name" value="tRNA_acetyltr_TmcA"/>
</dbReference>
<dbReference type="PANTHER" id="PTHR10925:SF5">
    <property type="entry name" value="RNA CYTIDINE ACETYLTRANSFERASE"/>
    <property type="match status" value="1"/>
</dbReference>
<dbReference type="Pfam" id="PF05127">
    <property type="entry name" value="NAT10_TcmA_helicase"/>
    <property type="match status" value="1"/>
</dbReference>
<dbReference type="Pfam" id="PF08351">
    <property type="entry name" value="TmcA_N"/>
    <property type="match status" value="1"/>
</dbReference>
<dbReference type="InterPro" id="IPR027417">
    <property type="entry name" value="P-loop_NTPase"/>
</dbReference>
<evidence type="ECO:0000256" key="2">
    <source>
        <dbReference type="ARBA" id="ARBA00022555"/>
    </source>
</evidence>
<dbReference type="GO" id="GO:0005737">
    <property type="term" value="C:cytoplasm"/>
    <property type="evidence" value="ECO:0007669"/>
    <property type="project" value="UniProtKB-SubCell"/>
</dbReference>
<dbReference type="OrthoDB" id="5578851at2"/>
<keyword evidence="3 9" id="KW-0808">Transferase</keyword>
<dbReference type="InterPro" id="IPR038321">
    <property type="entry name" value="TmcA_C_sf"/>
</dbReference>
<protein>
    <recommendedName>
        <fullName evidence="9">tRNA(Met) cytidine acetyltransferase TmcA</fullName>
        <ecNumber evidence="9">2.3.1.193</ecNumber>
    </recommendedName>
</protein>
<keyword evidence="5 9" id="KW-0547">Nucleotide-binding</keyword>
<feature type="binding site" evidence="9">
    <location>
        <begin position="506"/>
        <end position="508"/>
    </location>
    <ligand>
        <name>acetyl-CoA</name>
        <dbReference type="ChEBI" id="CHEBI:57288"/>
    </ligand>
</feature>
<feature type="binding site" evidence="9">
    <location>
        <position position="546"/>
    </location>
    <ligand>
        <name>acetyl-CoA</name>
        <dbReference type="ChEBI" id="CHEBI:57288"/>
    </ligand>
</feature>
<dbReference type="Gene3D" id="3.40.630.30">
    <property type="match status" value="1"/>
</dbReference>
<keyword evidence="8 9" id="KW-0012">Acyltransferase</keyword>
<keyword evidence="4 9" id="KW-0819">tRNA processing</keyword>
<dbReference type="GO" id="GO:0005524">
    <property type="term" value="F:ATP binding"/>
    <property type="evidence" value="ECO:0007669"/>
    <property type="project" value="UniProtKB-UniRule"/>
</dbReference>
<dbReference type="GO" id="GO:0051392">
    <property type="term" value="F:tRNA cytidine N4-acetyltransferase activity"/>
    <property type="evidence" value="ECO:0007669"/>
    <property type="project" value="UniProtKB-UniRule"/>
</dbReference>
<feature type="domain" description="N-acetyltransferase" evidence="10">
    <location>
        <begin position="394"/>
        <end position="592"/>
    </location>
</feature>
<comment type="caution">
    <text evidence="11">The sequence shown here is derived from an EMBL/GenBank/DDBJ whole genome shotgun (WGS) entry which is preliminary data.</text>
</comment>
<keyword evidence="1 9" id="KW-0963">Cytoplasm</keyword>
<dbReference type="EMBL" id="QNRO01000023">
    <property type="protein sequence ID" value="RBP25346.1"/>
    <property type="molecule type" value="Genomic_DNA"/>
</dbReference>
<comment type="catalytic activity">
    <reaction evidence="9">
        <text>cytidine(34) in elongator tRNA(Met) + acetyl-CoA + ATP + H2O = N(4)-acetylcytidine(34) in elongator tRNA(Met) + ADP + phosphate + CoA + H(+)</text>
        <dbReference type="Rhea" id="RHEA:43788"/>
        <dbReference type="Rhea" id="RHEA-COMP:10693"/>
        <dbReference type="Rhea" id="RHEA-COMP:10694"/>
        <dbReference type="ChEBI" id="CHEBI:15377"/>
        <dbReference type="ChEBI" id="CHEBI:15378"/>
        <dbReference type="ChEBI" id="CHEBI:30616"/>
        <dbReference type="ChEBI" id="CHEBI:43474"/>
        <dbReference type="ChEBI" id="CHEBI:57287"/>
        <dbReference type="ChEBI" id="CHEBI:57288"/>
        <dbReference type="ChEBI" id="CHEBI:74900"/>
        <dbReference type="ChEBI" id="CHEBI:82748"/>
        <dbReference type="ChEBI" id="CHEBI:456216"/>
        <dbReference type="EC" id="2.3.1.193"/>
    </reaction>
</comment>
<dbReference type="InterPro" id="IPR016181">
    <property type="entry name" value="Acyl_CoA_acyltransferase"/>
</dbReference>
<dbReference type="GO" id="GO:1904812">
    <property type="term" value="P:rRNA acetylation involved in maturation of SSU-rRNA"/>
    <property type="evidence" value="ECO:0007669"/>
    <property type="project" value="TreeGrafter"/>
</dbReference>
<accession>A0A366GG66</accession>
<proteinExistence type="inferred from homology"/>
<keyword evidence="2 9" id="KW-0820">tRNA-binding</keyword>
<dbReference type="PROSITE" id="PS51186">
    <property type="entry name" value="GNAT"/>
    <property type="match status" value="1"/>
</dbReference>
<dbReference type="GO" id="GO:0002101">
    <property type="term" value="P:tRNA wobble cytosine modification"/>
    <property type="evidence" value="ECO:0007669"/>
    <property type="project" value="UniProtKB-UniRule"/>
</dbReference>
<feature type="binding site" evidence="9">
    <location>
        <position position="191"/>
    </location>
    <ligand>
        <name>ATP</name>
        <dbReference type="ChEBI" id="CHEBI:30616"/>
    </ligand>
</feature>
<comment type="caution">
    <text evidence="9">Lacks conserved residue(s) required for the propagation of feature annotation.</text>
</comment>
<dbReference type="GO" id="GO:1990883">
    <property type="term" value="F:18S rRNA cytidine N-acetyltransferase activity"/>
    <property type="evidence" value="ECO:0007669"/>
    <property type="project" value="TreeGrafter"/>
</dbReference>
<evidence type="ECO:0000259" key="10">
    <source>
        <dbReference type="PROSITE" id="PS51186"/>
    </source>
</evidence>
<dbReference type="Proteomes" id="UP000252995">
    <property type="component" value="Unassembled WGS sequence"/>
</dbReference>
<dbReference type="EC" id="2.3.1.193" evidence="9"/>
<evidence type="ECO:0000256" key="8">
    <source>
        <dbReference type="ARBA" id="ARBA00023315"/>
    </source>
</evidence>
<dbReference type="Pfam" id="PF13718">
    <property type="entry name" value="GNAT_acetyltr_2"/>
    <property type="match status" value="1"/>
</dbReference>
<dbReference type="InterPro" id="IPR000182">
    <property type="entry name" value="GNAT_dom"/>
</dbReference>
<dbReference type="AlphaFoldDB" id="A0A366GG66"/>
<dbReference type="InterPro" id="IPR007807">
    <property type="entry name" value="TcmA/NAT10_helicase"/>
</dbReference>
<keyword evidence="7 9" id="KW-0694">RNA-binding</keyword>
<comment type="similarity">
    <text evidence="9">Belongs to the TmcA family.</text>
</comment>
<dbReference type="HAMAP" id="MF_01886">
    <property type="entry name" value="tRNA_acetyltr_TmcA"/>
    <property type="match status" value="1"/>
</dbReference>
<dbReference type="PANTHER" id="PTHR10925">
    <property type="entry name" value="N-ACETYLTRANSFERASE 10"/>
    <property type="match status" value="1"/>
</dbReference>
<dbReference type="GO" id="GO:0051391">
    <property type="term" value="P:tRNA acetylation"/>
    <property type="evidence" value="ECO:0007669"/>
    <property type="project" value="UniProtKB-UniRule"/>
</dbReference>
<evidence type="ECO:0000256" key="3">
    <source>
        <dbReference type="ARBA" id="ARBA00022679"/>
    </source>
</evidence>
<evidence type="ECO:0000256" key="6">
    <source>
        <dbReference type="ARBA" id="ARBA00022840"/>
    </source>
</evidence>
<dbReference type="Gene3D" id="1.20.120.890">
    <property type="entry name" value="tRNA(Met) cytidine acetyltransferase, tail domain"/>
    <property type="match status" value="1"/>
</dbReference>
<evidence type="ECO:0000256" key="7">
    <source>
        <dbReference type="ARBA" id="ARBA00022884"/>
    </source>
</evidence>
<dbReference type="GO" id="GO:0000049">
    <property type="term" value="F:tRNA binding"/>
    <property type="evidence" value="ECO:0007669"/>
    <property type="project" value="UniProtKB-UniRule"/>
</dbReference>
<reference evidence="11 12" key="1">
    <citation type="submission" date="2018-06" db="EMBL/GenBank/DDBJ databases">
        <title>Freshwater and sediment microbial communities from various areas in North America, analyzing microbe dynamics in response to fracking.</title>
        <authorList>
            <person name="Lamendella R."/>
        </authorList>
    </citation>
    <scope>NUCLEOTIDE SEQUENCE [LARGE SCALE GENOMIC DNA]</scope>
    <source>
        <strain evidence="11 12">114J</strain>
    </source>
</reference>
<evidence type="ECO:0000313" key="11">
    <source>
        <dbReference type="EMBL" id="RBP25346.1"/>
    </source>
</evidence>
<comment type="function">
    <text evidence="9">Catalyzes the formation of N(4)-acetylcytidine (ac(4)C) at the wobble position of tRNA(Met), by using acetyl-CoA as an acetyl donor and ATP (or GTP).</text>
</comment>
<dbReference type="SUPFAM" id="SSF52540">
    <property type="entry name" value="P-loop containing nucleoside triphosphate hydrolases"/>
    <property type="match status" value="1"/>
</dbReference>
<dbReference type="STRING" id="379482.SAMN04487961_0826"/>
<dbReference type="InterPro" id="IPR013562">
    <property type="entry name" value="TmcA/NAT10_N"/>
</dbReference>
<evidence type="ECO:0000256" key="4">
    <source>
        <dbReference type="ARBA" id="ARBA00022694"/>
    </source>
</evidence>
<evidence type="ECO:0000256" key="9">
    <source>
        <dbReference type="HAMAP-Rule" id="MF_01886"/>
    </source>
</evidence>
<evidence type="ECO:0000256" key="1">
    <source>
        <dbReference type="ARBA" id="ARBA00022490"/>
    </source>
</evidence>
<gene>
    <name evidence="9" type="primary">tmcA</name>
    <name evidence="11" type="ORF">DET50_12348</name>
</gene>
<evidence type="ECO:0000256" key="5">
    <source>
        <dbReference type="ARBA" id="ARBA00022741"/>
    </source>
</evidence>
<feature type="binding site" evidence="9">
    <location>
        <position position="362"/>
    </location>
    <ligand>
        <name>ATP</name>
        <dbReference type="ChEBI" id="CHEBI:30616"/>
    </ligand>
</feature>
<organism evidence="11 12">
    <name type="scientific">Marinobacter pelagius</name>
    <dbReference type="NCBI Taxonomy" id="379482"/>
    <lineage>
        <taxon>Bacteria</taxon>
        <taxon>Pseudomonadati</taxon>
        <taxon>Pseudomonadota</taxon>
        <taxon>Gammaproteobacteria</taxon>
        <taxon>Pseudomonadales</taxon>
        <taxon>Marinobacteraceae</taxon>
        <taxon>Marinobacter</taxon>
    </lineage>
</organism>
<dbReference type="InterPro" id="IPR032672">
    <property type="entry name" value="TmcA/NAT10/Kre33"/>
</dbReference>
<dbReference type="Gene3D" id="3.40.50.300">
    <property type="entry name" value="P-loop containing nucleotide triphosphate hydrolases"/>
    <property type="match status" value="1"/>
</dbReference>
<dbReference type="CDD" id="cd04301">
    <property type="entry name" value="NAT_SF"/>
    <property type="match status" value="1"/>
</dbReference>